<feature type="domain" description="SsuA/THI5-like" evidence="1">
    <location>
        <begin position="67"/>
        <end position="271"/>
    </location>
</feature>
<dbReference type="eggNOG" id="COG0715">
    <property type="taxonomic scope" value="Bacteria"/>
</dbReference>
<keyword evidence="3" id="KW-1185">Reference proteome</keyword>
<dbReference type="Proteomes" id="UP000002318">
    <property type="component" value="Chromosome"/>
</dbReference>
<gene>
    <name evidence="2" type="ordered locus">Spirs_3152</name>
</gene>
<dbReference type="PIRSF" id="PIRSF027386">
    <property type="entry name" value="UCP027386_ABC_sbc_TM0202"/>
    <property type="match status" value="1"/>
</dbReference>
<organism evidence="2 3">
    <name type="scientific">Sediminispirochaeta smaragdinae (strain DSM 11293 / JCM 15392 / SEBR 4228)</name>
    <name type="common">Spirochaeta smaragdinae</name>
    <dbReference type="NCBI Taxonomy" id="573413"/>
    <lineage>
        <taxon>Bacteria</taxon>
        <taxon>Pseudomonadati</taxon>
        <taxon>Spirochaetota</taxon>
        <taxon>Spirochaetia</taxon>
        <taxon>Spirochaetales</taxon>
        <taxon>Spirochaetaceae</taxon>
        <taxon>Sediminispirochaeta</taxon>
    </lineage>
</organism>
<dbReference type="STRING" id="573413.Spirs_3152"/>
<dbReference type="InterPro" id="IPR015168">
    <property type="entry name" value="SsuA/THI5"/>
</dbReference>
<dbReference type="SUPFAM" id="SSF53850">
    <property type="entry name" value="Periplasmic binding protein-like II"/>
    <property type="match status" value="1"/>
</dbReference>
<dbReference type="HOGENOM" id="CLU_062584_0_0_12"/>
<name>E1R5C2_SEDSS</name>
<dbReference type="InterPro" id="IPR027024">
    <property type="entry name" value="UCP027386_ABC_sbc_TM0202"/>
</dbReference>
<dbReference type="AlphaFoldDB" id="E1R5C2"/>
<dbReference type="EMBL" id="CP002116">
    <property type="protein sequence ID" value="ADK82250.1"/>
    <property type="molecule type" value="Genomic_DNA"/>
</dbReference>
<protein>
    <submittedName>
        <fullName evidence="2">NMT1/THI5 like domain protein</fullName>
    </submittedName>
</protein>
<evidence type="ECO:0000313" key="3">
    <source>
        <dbReference type="Proteomes" id="UP000002318"/>
    </source>
</evidence>
<sequence length="334" mass="35857">MKNLKQWSSFRAFSLLLAGFLLASALPLFGSGAKEKKESLVIRGAVYKGSSGFGAVRLLEDPPELGAGISVEFQVLPTPQEMVARVSSGEVDIAVFPTNLAAKLYNAGTGYRLGGVIGYGILHLLSSDTGIASWADLDGKTVYTVGKGATPDFLLRYFLSRSGVEKQVSIDYSITAAPQLAQALIGGKVEYGVLPEPFATLVSNKAPTVSSVIDFQQSWNDLYGGEEGRSYPITVVVLSSKLLDSHPEVARRFLDAYKASIEWVRANPDDAAALIEKFDIMPAAIAAPAIPNCNLVFLPAVESRPLVEDFLRVLLDFDPASIGGKLPDEGFYFQ</sequence>
<reference evidence="2 3" key="1">
    <citation type="journal article" date="2010" name="Stand. Genomic Sci.">
        <title>Complete genome sequence of Spirochaeta smaragdinae type strain (SEBR 4228).</title>
        <authorList>
            <person name="Mavromatis K."/>
            <person name="Yasawong M."/>
            <person name="Chertkov O."/>
            <person name="Lapidus A."/>
            <person name="Lucas S."/>
            <person name="Nolan M."/>
            <person name="Del Rio T.G."/>
            <person name="Tice H."/>
            <person name="Cheng J.F."/>
            <person name="Pitluck S."/>
            <person name="Liolios K."/>
            <person name="Ivanova N."/>
            <person name="Tapia R."/>
            <person name="Han C."/>
            <person name="Bruce D."/>
            <person name="Goodwin L."/>
            <person name="Pati A."/>
            <person name="Chen A."/>
            <person name="Palaniappan K."/>
            <person name="Land M."/>
            <person name="Hauser L."/>
            <person name="Chang Y.J."/>
            <person name="Jeffries C.D."/>
            <person name="Detter J.C."/>
            <person name="Rohde M."/>
            <person name="Brambilla E."/>
            <person name="Spring S."/>
            <person name="Goker M."/>
            <person name="Sikorski J."/>
            <person name="Woyke T."/>
            <person name="Bristow J."/>
            <person name="Eisen J.A."/>
            <person name="Markowitz V."/>
            <person name="Hugenholtz P."/>
            <person name="Klenk H.P."/>
            <person name="Kyrpides N.C."/>
        </authorList>
    </citation>
    <scope>NUCLEOTIDE SEQUENCE [LARGE SCALE GENOMIC DNA]</scope>
    <source>
        <strain evidence="3">DSM 11293 / JCM 15392 / SEBR 4228</strain>
    </source>
</reference>
<dbReference type="Gene3D" id="3.40.190.10">
    <property type="entry name" value="Periplasmic binding protein-like II"/>
    <property type="match status" value="2"/>
</dbReference>
<dbReference type="KEGG" id="ssm:Spirs_3152"/>
<proteinExistence type="predicted"/>
<evidence type="ECO:0000313" key="2">
    <source>
        <dbReference type="EMBL" id="ADK82250.1"/>
    </source>
</evidence>
<accession>E1R5C2</accession>
<dbReference type="RefSeq" id="WP_013255709.1">
    <property type="nucleotide sequence ID" value="NC_014364.1"/>
</dbReference>
<dbReference type="Pfam" id="PF09084">
    <property type="entry name" value="NMT1"/>
    <property type="match status" value="1"/>
</dbReference>
<dbReference type="PANTHER" id="PTHR30024">
    <property type="entry name" value="ALIPHATIC SULFONATES-BINDING PROTEIN-RELATED"/>
    <property type="match status" value="1"/>
</dbReference>
<dbReference type="PANTHER" id="PTHR30024:SF46">
    <property type="entry name" value="ABC TRANSPORTER, SUBSTRATE-BINDING LIPOPROTEIN"/>
    <property type="match status" value="1"/>
</dbReference>
<evidence type="ECO:0000259" key="1">
    <source>
        <dbReference type="Pfam" id="PF09084"/>
    </source>
</evidence>